<dbReference type="EMBL" id="LR862143">
    <property type="protein sequence ID" value="CAD1823502.1"/>
    <property type="molecule type" value="Genomic_DNA"/>
</dbReference>
<protein>
    <recommendedName>
        <fullName evidence="2">Reverse transcriptase zinc-binding domain-containing protein</fullName>
    </recommendedName>
</protein>
<reference evidence="1" key="1">
    <citation type="submission" date="2020-07" db="EMBL/GenBank/DDBJ databases">
        <authorList>
            <person name="Lin J."/>
        </authorList>
    </citation>
    <scope>NUCLEOTIDE SEQUENCE</scope>
</reference>
<sequence length="106" mass="12222">MCGAEPETVDHLLVGCVVSKFLLFSLFMESQLFPIFEDISFVWGRLLDWHPHSDAAKAQLLVAATWWMLWLERNNIFFRNQPTDVIQISHSIGVLAKEWADFSRVG</sequence>
<organism evidence="1">
    <name type="scientific">Ananas comosus var. bracteatus</name>
    <name type="common">red pineapple</name>
    <dbReference type="NCBI Taxonomy" id="296719"/>
    <lineage>
        <taxon>Eukaryota</taxon>
        <taxon>Viridiplantae</taxon>
        <taxon>Streptophyta</taxon>
        <taxon>Embryophyta</taxon>
        <taxon>Tracheophyta</taxon>
        <taxon>Spermatophyta</taxon>
        <taxon>Magnoliopsida</taxon>
        <taxon>Liliopsida</taxon>
        <taxon>Poales</taxon>
        <taxon>Bromeliaceae</taxon>
        <taxon>Bromelioideae</taxon>
        <taxon>Ananas</taxon>
    </lineage>
</organism>
<dbReference type="AlphaFoldDB" id="A0A6V7NY13"/>
<gene>
    <name evidence="1" type="ORF">CB5_LOCUS6713</name>
</gene>
<evidence type="ECO:0000313" key="1">
    <source>
        <dbReference type="EMBL" id="CAD1823502.1"/>
    </source>
</evidence>
<accession>A0A6V7NY13</accession>
<proteinExistence type="predicted"/>
<evidence type="ECO:0008006" key="2">
    <source>
        <dbReference type="Google" id="ProtNLM"/>
    </source>
</evidence>
<name>A0A6V7NY13_ANACO</name>